<name>A0AA88GJS8_NAELO</name>
<proteinExistence type="predicted"/>
<dbReference type="GeneID" id="68100574"/>
<keyword evidence="4" id="KW-1185">Reference proteome</keyword>
<evidence type="ECO:0000259" key="2">
    <source>
        <dbReference type="Pfam" id="PF13529"/>
    </source>
</evidence>
<dbReference type="EMBL" id="PYSW02000032">
    <property type="protein sequence ID" value="KAG2378481.1"/>
    <property type="molecule type" value="Genomic_DNA"/>
</dbReference>
<feature type="signal peptide" evidence="1">
    <location>
        <begin position="1"/>
        <end position="24"/>
    </location>
</feature>
<dbReference type="Pfam" id="PF13529">
    <property type="entry name" value="Peptidase_C39_2"/>
    <property type="match status" value="1"/>
</dbReference>
<sequence>MNKIVPYLLSAIAVMALFALQCEAMILGLKGGACYQQYDYPLFKQCGQSWSNDVIATDTLCKSGCAITSMTMALDGRGLASFNPGQFLTWLKKNGGLSGNLFVWGSVRPFGLSYSGKVSSTSSIISSVCGGSVVLLNVRNGGHWVLATGYDGSSFTVNDPGYSRSTYSPSEVTQAAIYN</sequence>
<comment type="caution">
    <text evidence="3">The sequence shown here is derived from an EMBL/GenBank/DDBJ whole genome shotgun (WGS) entry which is preliminary data.</text>
</comment>
<feature type="domain" description="Peptidase C39-like" evidence="2">
    <location>
        <begin position="39"/>
        <end position="160"/>
    </location>
</feature>
<evidence type="ECO:0000313" key="4">
    <source>
        <dbReference type="Proteomes" id="UP000816034"/>
    </source>
</evidence>
<dbReference type="Proteomes" id="UP000816034">
    <property type="component" value="Unassembled WGS sequence"/>
</dbReference>
<dbReference type="PANTHER" id="PTHR40524:SF1">
    <property type="entry name" value="PEPTIDASE C39-LIKE DOMAIN-CONTAINING PROTEIN"/>
    <property type="match status" value="1"/>
</dbReference>
<dbReference type="AlphaFoldDB" id="A0AA88GJS8"/>
<dbReference type="PANTHER" id="PTHR40524">
    <property type="entry name" value="PEPTIDASE_C39_2 DOMAIN-CONTAINING PROTEIN"/>
    <property type="match status" value="1"/>
</dbReference>
<accession>A0AA88GJS8</accession>
<dbReference type="RefSeq" id="XP_044545743.1">
    <property type="nucleotide sequence ID" value="XM_044698162.1"/>
</dbReference>
<feature type="chain" id="PRO_5041718439" description="Peptidase C39-like domain-containing protein" evidence="1">
    <location>
        <begin position="25"/>
        <end position="179"/>
    </location>
</feature>
<evidence type="ECO:0000313" key="3">
    <source>
        <dbReference type="EMBL" id="KAG2378481.1"/>
    </source>
</evidence>
<evidence type="ECO:0000256" key="1">
    <source>
        <dbReference type="SAM" id="SignalP"/>
    </source>
</evidence>
<protein>
    <recommendedName>
        <fullName evidence="2">Peptidase C39-like domain-containing protein</fullName>
    </recommendedName>
</protein>
<gene>
    <name evidence="3" type="ORF">C9374_008120</name>
</gene>
<reference evidence="3 4" key="1">
    <citation type="journal article" date="2018" name="BMC Genomics">
        <title>The genome of Naegleria lovaniensis, the basis for a comparative approach to unravel pathogenicity factors of the human pathogenic amoeba N. fowleri.</title>
        <authorList>
            <person name="Liechti N."/>
            <person name="Schurch N."/>
            <person name="Bruggmann R."/>
            <person name="Wittwer M."/>
        </authorList>
    </citation>
    <scope>NUCLEOTIDE SEQUENCE [LARGE SCALE GENOMIC DNA]</scope>
    <source>
        <strain evidence="3 4">ATCC 30569</strain>
    </source>
</reference>
<dbReference type="InterPro" id="IPR039564">
    <property type="entry name" value="Peptidase_C39-like"/>
</dbReference>
<keyword evidence="1" id="KW-0732">Signal</keyword>
<organism evidence="3 4">
    <name type="scientific">Naegleria lovaniensis</name>
    <name type="common">Amoeba</name>
    <dbReference type="NCBI Taxonomy" id="51637"/>
    <lineage>
        <taxon>Eukaryota</taxon>
        <taxon>Discoba</taxon>
        <taxon>Heterolobosea</taxon>
        <taxon>Tetramitia</taxon>
        <taxon>Eutetramitia</taxon>
        <taxon>Vahlkampfiidae</taxon>
        <taxon>Naegleria</taxon>
    </lineage>
</organism>